<sequence length="122" mass="13554">MKYLRQFLIIIMISLIGEVMHYFIPLPVPASIYGMAILFVGLMTKIIPLDYVKDAGKLMIEIMPVMFIPAGVGLMASFGVLKPMIIPFCVVLIVTVVTVIIITGHVSQFIIKSGKKKNKENE</sequence>
<evidence type="ECO:0000256" key="6">
    <source>
        <dbReference type="SAM" id="Phobius"/>
    </source>
</evidence>
<gene>
    <name evidence="7" type="ORF">BUTYVIB_01988</name>
</gene>
<keyword evidence="8" id="KW-1185">Reference proteome</keyword>
<evidence type="ECO:0000256" key="4">
    <source>
        <dbReference type="ARBA" id="ARBA00022989"/>
    </source>
</evidence>
<keyword evidence="3 6" id="KW-0812">Transmembrane</keyword>
<evidence type="ECO:0000256" key="1">
    <source>
        <dbReference type="ARBA" id="ARBA00004651"/>
    </source>
</evidence>
<dbReference type="GO" id="GO:0005886">
    <property type="term" value="C:plasma membrane"/>
    <property type="evidence" value="ECO:0007669"/>
    <property type="project" value="UniProtKB-SubCell"/>
</dbReference>
<dbReference type="EMBL" id="ABWN01000035">
    <property type="protein sequence ID" value="EFF67764.1"/>
    <property type="molecule type" value="Genomic_DNA"/>
</dbReference>
<dbReference type="Proteomes" id="UP000006238">
    <property type="component" value="Unassembled WGS sequence"/>
</dbReference>
<keyword evidence="5 6" id="KW-0472">Membrane</keyword>
<evidence type="ECO:0000256" key="5">
    <source>
        <dbReference type="ARBA" id="ARBA00023136"/>
    </source>
</evidence>
<reference evidence="7 8" key="1">
    <citation type="submission" date="2010-02" db="EMBL/GenBank/DDBJ databases">
        <authorList>
            <person name="Weinstock G."/>
            <person name="Sodergren E."/>
            <person name="Clifton S."/>
            <person name="Fulton L."/>
            <person name="Fulton B."/>
            <person name="Courtney L."/>
            <person name="Fronick C."/>
            <person name="Harrison M."/>
            <person name="Strong C."/>
            <person name="Farmer C."/>
            <person name="Delahaunty K."/>
            <person name="Markovic C."/>
            <person name="Hall O."/>
            <person name="Minx P."/>
            <person name="Tomlinson C."/>
            <person name="Mitreva M."/>
            <person name="Nelson J."/>
            <person name="Hou S."/>
            <person name="Wollam A."/>
            <person name="Pepin K.H."/>
            <person name="Johnson M."/>
            <person name="Bhonagiri V."/>
            <person name="Zhang X."/>
            <person name="Suruliraj S."/>
            <person name="Warren W."/>
            <person name="Chinwalla A."/>
            <person name="Mardis E.R."/>
            <person name="Wilson R.K."/>
        </authorList>
    </citation>
    <scope>NUCLEOTIDE SEQUENCE [LARGE SCALE GENOMIC DNA]</scope>
    <source>
        <strain evidence="7 8">DSM 2876</strain>
    </source>
</reference>
<protein>
    <submittedName>
        <fullName evidence="7">LrgA family protein</fullName>
    </submittedName>
</protein>
<dbReference type="Pfam" id="PF03788">
    <property type="entry name" value="LrgA"/>
    <property type="match status" value="1"/>
</dbReference>
<feature type="transmembrane region" description="Helical" evidence="6">
    <location>
        <begin position="30"/>
        <end position="47"/>
    </location>
</feature>
<proteinExistence type="predicted"/>
<feature type="transmembrane region" description="Helical" evidence="6">
    <location>
        <begin position="7"/>
        <end position="24"/>
    </location>
</feature>
<comment type="caution">
    <text evidence="7">The sequence shown here is derived from an EMBL/GenBank/DDBJ whole genome shotgun (WGS) entry which is preliminary data.</text>
</comment>
<dbReference type="RefSeq" id="WP_005603896.1">
    <property type="nucleotide sequence ID" value="NZ_GG663524.1"/>
</dbReference>
<dbReference type="HOGENOM" id="CLU_113736_2_0_9"/>
<keyword evidence="4 6" id="KW-1133">Transmembrane helix</keyword>
<dbReference type="PANTHER" id="PTHR33931:SF2">
    <property type="entry name" value="HOLIN-LIKE PROTEIN CIDA"/>
    <property type="match status" value="1"/>
</dbReference>
<feature type="transmembrane region" description="Helical" evidence="6">
    <location>
        <begin position="59"/>
        <end position="78"/>
    </location>
</feature>
<dbReference type="GeneID" id="98917881"/>
<accession>D4S1L6</accession>
<keyword evidence="2" id="KW-1003">Cell membrane</keyword>
<name>D4S1L6_9FIRM</name>
<dbReference type="STRING" id="45851.BHV86_08430"/>
<dbReference type="AlphaFoldDB" id="D4S1L6"/>
<evidence type="ECO:0000313" key="7">
    <source>
        <dbReference type="EMBL" id="EFF67764.1"/>
    </source>
</evidence>
<feature type="transmembrane region" description="Helical" evidence="6">
    <location>
        <begin position="84"/>
        <end position="111"/>
    </location>
</feature>
<dbReference type="InterPro" id="IPR005538">
    <property type="entry name" value="LrgA/CidA"/>
</dbReference>
<comment type="subcellular location">
    <subcellularLocation>
        <location evidence="1">Cell membrane</location>
        <topology evidence="1">Multi-pass membrane protein</topology>
    </subcellularLocation>
</comment>
<dbReference type="eggNOG" id="COG1380">
    <property type="taxonomic scope" value="Bacteria"/>
</dbReference>
<dbReference type="PANTHER" id="PTHR33931">
    <property type="entry name" value="HOLIN-LIKE PROTEIN CIDA-RELATED"/>
    <property type="match status" value="1"/>
</dbReference>
<evidence type="ECO:0000256" key="3">
    <source>
        <dbReference type="ARBA" id="ARBA00022692"/>
    </source>
</evidence>
<organism evidence="7 8">
    <name type="scientific">Eshraghiella crossota DSM 2876</name>
    <dbReference type="NCBI Taxonomy" id="511680"/>
    <lineage>
        <taxon>Bacteria</taxon>
        <taxon>Bacillati</taxon>
        <taxon>Bacillota</taxon>
        <taxon>Clostridia</taxon>
        <taxon>Lachnospirales</taxon>
        <taxon>Lachnospiraceae</taxon>
        <taxon>Eshraghiella</taxon>
    </lineage>
</organism>
<evidence type="ECO:0000313" key="8">
    <source>
        <dbReference type="Proteomes" id="UP000006238"/>
    </source>
</evidence>
<evidence type="ECO:0000256" key="2">
    <source>
        <dbReference type="ARBA" id="ARBA00022475"/>
    </source>
</evidence>